<evidence type="ECO:0000256" key="7">
    <source>
        <dbReference type="ARBA" id="ARBA00022989"/>
    </source>
</evidence>
<keyword evidence="6 12" id="KW-0067">ATP-binding</keyword>
<feature type="transmembrane region" description="Helical" evidence="9">
    <location>
        <begin position="52"/>
        <end position="76"/>
    </location>
</feature>
<name>W4VHF4_9BACI</name>
<feature type="transmembrane region" description="Helical" evidence="9">
    <location>
        <begin position="15"/>
        <end position="40"/>
    </location>
</feature>
<dbReference type="SUPFAM" id="SSF90123">
    <property type="entry name" value="ABC transporter transmembrane region"/>
    <property type="match status" value="1"/>
</dbReference>
<feature type="transmembrane region" description="Helical" evidence="9">
    <location>
        <begin position="272"/>
        <end position="296"/>
    </location>
</feature>
<dbReference type="InterPro" id="IPR003593">
    <property type="entry name" value="AAA+_ATPase"/>
</dbReference>
<evidence type="ECO:0000313" key="13">
    <source>
        <dbReference type="Proteomes" id="UP000019102"/>
    </source>
</evidence>
<feature type="transmembrane region" description="Helical" evidence="9">
    <location>
        <begin position="238"/>
        <end position="260"/>
    </location>
</feature>
<dbReference type="GO" id="GO:0005524">
    <property type="term" value="F:ATP binding"/>
    <property type="evidence" value="ECO:0007669"/>
    <property type="project" value="UniProtKB-KW"/>
</dbReference>
<dbReference type="RefSeq" id="WP_035722136.1">
    <property type="nucleotide sequence ID" value="NZ_BAVS01000003.1"/>
</dbReference>
<feature type="transmembrane region" description="Helical" evidence="9">
    <location>
        <begin position="126"/>
        <end position="149"/>
    </location>
</feature>
<proteinExistence type="predicted"/>
<dbReference type="OrthoDB" id="9770415at2"/>
<dbReference type="PANTHER" id="PTHR43394">
    <property type="entry name" value="ATP-DEPENDENT PERMEASE MDL1, MITOCHONDRIAL"/>
    <property type="match status" value="1"/>
</dbReference>
<dbReference type="InterPro" id="IPR036640">
    <property type="entry name" value="ABC1_TM_sf"/>
</dbReference>
<dbReference type="PROSITE" id="PS00211">
    <property type="entry name" value="ABC_TRANSPORTER_1"/>
    <property type="match status" value="1"/>
</dbReference>
<dbReference type="EMBL" id="BAVS01000003">
    <property type="protein sequence ID" value="GAE92189.1"/>
    <property type="molecule type" value="Genomic_DNA"/>
</dbReference>
<dbReference type="InterPro" id="IPR039421">
    <property type="entry name" value="Type_1_exporter"/>
</dbReference>
<dbReference type="InterPro" id="IPR011527">
    <property type="entry name" value="ABC1_TM_dom"/>
</dbReference>
<keyword evidence="7 9" id="KW-1133">Transmembrane helix</keyword>
<dbReference type="eggNOG" id="COG1132">
    <property type="taxonomic scope" value="Bacteria"/>
</dbReference>
<comment type="caution">
    <text evidence="12">The sequence shown here is derived from an EMBL/GenBank/DDBJ whole genome shotgun (WGS) entry which is preliminary data.</text>
</comment>
<keyword evidence="2" id="KW-0813">Transport</keyword>
<dbReference type="InterPro" id="IPR003439">
    <property type="entry name" value="ABC_transporter-like_ATP-bd"/>
</dbReference>
<evidence type="ECO:0000256" key="9">
    <source>
        <dbReference type="SAM" id="Phobius"/>
    </source>
</evidence>
<dbReference type="FunFam" id="3.40.50.300:FF:000221">
    <property type="entry name" value="Multidrug ABC transporter ATP-binding protein"/>
    <property type="match status" value="1"/>
</dbReference>
<evidence type="ECO:0000256" key="6">
    <source>
        <dbReference type="ARBA" id="ARBA00022840"/>
    </source>
</evidence>
<evidence type="ECO:0000256" key="3">
    <source>
        <dbReference type="ARBA" id="ARBA00022475"/>
    </source>
</evidence>
<dbReference type="Proteomes" id="UP000019102">
    <property type="component" value="Unassembled WGS sequence"/>
</dbReference>
<keyword evidence="5" id="KW-0547">Nucleotide-binding</keyword>
<accession>W4VHF4</accession>
<feature type="domain" description="ABC transmembrane type-1" evidence="11">
    <location>
        <begin position="17"/>
        <end position="298"/>
    </location>
</feature>
<keyword evidence="13" id="KW-1185">Reference proteome</keyword>
<dbReference type="PROSITE" id="PS50929">
    <property type="entry name" value="ABC_TM1F"/>
    <property type="match status" value="1"/>
</dbReference>
<evidence type="ECO:0000256" key="5">
    <source>
        <dbReference type="ARBA" id="ARBA00022741"/>
    </source>
</evidence>
<keyword evidence="3" id="KW-1003">Cell membrane</keyword>
<evidence type="ECO:0000256" key="1">
    <source>
        <dbReference type="ARBA" id="ARBA00004651"/>
    </source>
</evidence>
<sequence>MRIIINYADTYRKSVMIALLLMIVELIVEIIQPVIMAKLIDDGIIAEDMSIIYLYGAILLGITILAFAAGIVSSFFAAEVSQGVGHDLRQDMFRNIQMFSAMKIQQFATSTLLTRMTNDVTQVQNLLFAFMRIMLRAPLFIIFGVIMSFTLNVSLAMILLATIPVLMVVMFWLLIRGMKLFRQVQERIDRINKVIRENLLAIKLVKAFDRIRFENKRFSRVNTSLKDKNKQALWVMELVMPVVMLIMNIALIGLLWFGFIELETGTAQAGEVVAIINYATRMLASLGVFSFLLMSLSRGRASAKRIQDVLEQSVDDEVDIQQDRGGMVKGDVQFKQVSFHYPQTKHKVLENINFQVKSGEKIGILGETGSGKTTLLHLIPYLYHPSAGNIYIDGSKIEEVGNKIRRDVTLVPQEGFLFSGTIKDNITWGGNEHLSIEQAEQVAKEAQLHEFIMTLPNKYQTIIGQRGVNLSGGQKQRLSIARALADDPKILLLDDSTSALDATTEMRVLEAINRRECTTFIVSQKISTVLDADQIIVLEKGRIVGIGKHDQLVRSNLLYQKMWQSQQKEEVILDA</sequence>
<keyword evidence="4 9" id="KW-0812">Transmembrane</keyword>
<dbReference type="Gene3D" id="3.40.50.300">
    <property type="entry name" value="P-loop containing nucleotide triphosphate hydrolases"/>
    <property type="match status" value="1"/>
</dbReference>
<dbReference type="PANTHER" id="PTHR43394:SF1">
    <property type="entry name" value="ATP-BINDING CASSETTE SUB-FAMILY B MEMBER 10, MITOCHONDRIAL"/>
    <property type="match status" value="1"/>
</dbReference>
<keyword evidence="8 9" id="KW-0472">Membrane</keyword>
<dbReference type="AlphaFoldDB" id="W4VHF4"/>
<dbReference type="SMART" id="SM00382">
    <property type="entry name" value="AAA"/>
    <property type="match status" value="1"/>
</dbReference>
<dbReference type="PROSITE" id="PS50893">
    <property type="entry name" value="ABC_TRANSPORTER_2"/>
    <property type="match status" value="1"/>
</dbReference>
<evidence type="ECO:0000256" key="4">
    <source>
        <dbReference type="ARBA" id="ARBA00022692"/>
    </source>
</evidence>
<dbReference type="GO" id="GO:0005886">
    <property type="term" value="C:plasma membrane"/>
    <property type="evidence" value="ECO:0007669"/>
    <property type="project" value="UniProtKB-SubCell"/>
</dbReference>
<evidence type="ECO:0000256" key="2">
    <source>
        <dbReference type="ARBA" id="ARBA00022448"/>
    </source>
</evidence>
<comment type="subcellular location">
    <subcellularLocation>
        <location evidence="1">Cell membrane</location>
        <topology evidence="1">Multi-pass membrane protein</topology>
    </subcellularLocation>
</comment>
<gene>
    <name evidence="12" type="ORF">JCM21714_1171</name>
</gene>
<dbReference type="InterPro" id="IPR017871">
    <property type="entry name" value="ABC_transporter-like_CS"/>
</dbReference>
<evidence type="ECO:0000256" key="8">
    <source>
        <dbReference type="ARBA" id="ARBA00023136"/>
    </source>
</evidence>
<dbReference type="SUPFAM" id="SSF52540">
    <property type="entry name" value="P-loop containing nucleoside triphosphate hydrolases"/>
    <property type="match status" value="1"/>
</dbReference>
<dbReference type="STRING" id="1298598.JCM21714_1171"/>
<dbReference type="GO" id="GO:0016887">
    <property type="term" value="F:ATP hydrolysis activity"/>
    <property type="evidence" value="ECO:0007669"/>
    <property type="project" value="InterPro"/>
</dbReference>
<evidence type="ECO:0000259" key="10">
    <source>
        <dbReference type="PROSITE" id="PS50893"/>
    </source>
</evidence>
<dbReference type="Pfam" id="PF00005">
    <property type="entry name" value="ABC_tran"/>
    <property type="match status" value="1"/>
</dbReference>
<feature type="transmembrane region" description="Helical" evidence="9">
    <location>
        <begin position="155"/>
        <end position="175"/>
    </location>
</feature>
<protein>
    <submittedName>
        <fullName evidence="12">Lipid A export ATP-binding/permease protein MsbA</fullName>
    </submittedName>
</protein>
<dbReference type="Gene3D" id="1.20.1560.10">
    <property type="entry name" value="ABC transporter type 1, transmembrane domain"/>
    <property type="match status" value="1"/>
</dbReference>
<reference evidence="12 13" key="1">
    <citation type="journal article" date="2014" name="Genome Announc.">
        <title>Draft Genome Sequence of the Boron-Tolerant and Moderately Halotolerant Bacterium Gracilibacillus boraciitolerans JCM 21714T.</title>
        <authorList>
            <person name="Ahmed I."/>
            <person name="Oshima K."/>
            <person name="Suda W."/>
            <person name="Kitamura K."/>
            <person name="Iida T."/>
            <person name="Ohmori Y."/>
            <person name="Fujiwara T."/>
            <person name="Hattori M."/>
            <person name="Ohkuma M."/>
        </authorList>
    </citation>
    <scope>NUCLEOTIDE SEQUENCE [LARGE SCALE GENOMIC DNA]</scope>
    <source>
        <strain evidence="12 13">JCM 21714</strain>
    </source>
</reference>
<evidence type="ECO:0000259" key="11">
    <source>
        <dbReference type="PROSITE" id="PS50929"/>
    </source>
</evidence>
<dbReference type="InterPro" id="IPR027417">
    <property type="entry name" value="P-loop_NTPase"/>
</dbReference>
<feature type="domain" description="ABC transporter" evidence="10">
    <location>
        <begin position="332"/>
        <end position="565"/>
    </location>
</feature>
<dbReference type="CDD" id="cd18548">
    <property type="entry name" value="ABC_6TM_Tm287_like"/>
    <property type="match status" value="1"/>
</dbReference>
<dbReference type="GO" id="GO:0015421">
    <property type="term" value="F:ABC-type oligopeptide transporter activity"/>
    <property type="evidence" value="ECO:0007669"/>
    <property type="project" value="TreeGrafter"/>
</dbReference>
<evidence type="ECO:0000313" key="12">
    <source>
        <dbReference type="EMBL" id="GAE92189.1"/>
    </source>
</evidence>
<dbReference type="Pfam" id="PF00664">
    <property type="entry name" value="ABC_membrane"/>
    <property type="match status" value="1"/>
</dbReference>
<organism evidence="12 13">
    <name type="scientific">Gracilibacillus boraciitolerans JCM 21714</name>
    <dbReference type="NCBI Taxonomy" id="1298598"/>
    <lineage>
        <taxon>Bacteria</taxon>
        <taxon>Bacillati</taxon>
        <taxon>Bacillota</taxon>
        <taxon>Bacilli</taxon>
        <taxon>Bacillales</taxon>
        <taxon>Bacillaceae</taxon>
        <taxon>Gracilibacillus</taxon>
    </lineage>
</organism>